<name>A0ABQ4KG56_9BACI</name>
<dbReference type="PRINTS" id="PR00035">
    <property type="entry name" value="HTHGNTR"/>
</dbReference>
<dbReference type="PROSITE" id="PS50949">
    <property type="entry name" value="HTH_GNTR"/>
    <property type="match status" value="1"/>
</dbReference>
<dbReference type="PANTHER" id="PTHR44846:SF4">
    <property type="entry name" value="HTH GNTR-TYPE DOMAIN-CONTAINING PROTEIN"/>
    <property type="match status" value="1"/>
</dbReference>
<keyword evidence="2" id="KW-0238">DNA-binding</keyword>
<keyword evidence="3" id="KW-0804">Transcription</keyword>
<dbReference type="Pfam" id="PF00392">
    <property type="entry name" value="GntR"/>
    <property type="match status" value="1"/>
</dbReference>
<dbReference type="Gene3D" id="1.10.10.10">
    <property type="entry name" value="Winged helix-like DNA-binding domain superfamily/Winged helix DNA-binding domain"/>
    <property type="match status" value="1"/>
</dbReference>
<dbReference type="SUPFAM" id="SSF46785">
    <property type="entry name" value="Winged helix' DNA-binding domain"/>
    <property type="match status" value="1"/>
</dbReference>
<evidence type="ECO:0000313" key="6">
    <source>
        <dbReference type="Proteomes" id="UP000679950"/>
    </source>
</evidence>
<dbReference type="CDD" id="cd07377">
    <property type="entry name" value="WHTH_GntR"/>
    <property type="match status" value="1"/>
</dbReference>
<evidence type="ECO:0000259" key="4">
    <source>
        <dbReference type="PROSITE" id="PS50949"/>
    </source>
</evidence>
<sequence>MKKTEFIIQDLLSKIYQKQFPNGKLPDQRTLAEMYQVSRYTIQESIKNLSEIGVIKVIQGSGMYVYDNLQKNPLIFNSLTRTPYERISSRMIDISKERSTPKDAQIFQLDQSEEIWVFQRVRIVDFKIEQIEVSKMPVSLFPDLSKEHVEHSIQEYVQSRGYKISHYITSYTPTAVTKEQAKLLLCKKGTPAMKIANRCLLNDGRVYEYSELTAIDYTCTYITPFDKEMHQARQS</sequence>
<feature type="domain" description="HTH gntR-type" evidence="4">
    <location>
        <begin position="1"/>
        <end position="68"/>
    </location>
</feature>
<evidence type="ECO:0000313" key="5">
    <source>
        <dbReference type="EMBL" id="GIN56959.1"/>
    </source>
</evidence>
<dbReference type="EMBL" id="BORB01000008">
    <property type="protein sequence ID" value="GIN56959.1"/>
    <property type="molecule type" value="Genomic_DNA"/>
</dbReference>
<dbReference type="SUPFAM" id="SSF64288">
    <property type="entry name" value="Chorismate lyase-like"/>
    <property type="match status" value="1"/>
</dbReference>
<reference evidence="5 6" key="1">
    <citation type="submission" date="2021-03" db="EMBL/GenBank/DDBJ databases">
        <title>Antimicrobial resistance genes in bacteria isolated from Japanese honey, and their potential for conferring macrolide and lincosamide resistance in the American foulbrood pathogen Paenibacillus larvae.</title>
        <authorList>
            <person name="Okamoto M."/>
            <person name="Kumagai M."/>
            <person name="Kanamori H."/>
            <person name="Takamatsu D."/>
        </authorList>
    </citation>
    <scope>NUCLEOTIDE SEQUENCE [LARGE SCALE GENOMIC DNA]</scope>
    <source>
        <strain evidence="5 6">J8TS2</strain>
    </source>
</reference>
<dbReference type="SMART" id="SM00345">
    <property type="entry name" value="HTH_GNTR"/>
    <property type="match status" value="1"/>
</dbReference>
<dbReference type="InterPro" id="IPR028978">
    <property type="entry name" value="Chorismate_lyase_/UTRA_dom_sf"/>
</dbReference>
<dbReference type="Gene3D" id="3.40.1410.10">
    <property type="entry name" value="Chorismate lyase-like"/>
    <property type="match status" value="1"/>
</dbReference>
<comment type="caution">
    <text evidence="5">The sequence shown here is derived from an EMBL/GenBank/DDBJ whole genome shotgun (WGS) entry which is preliminary data.</text>
</comment>
<dbReference type="Pfam" id="PF07702">
    <property type="entry name" value="UTRA"/>
    <property type="match status" value="1"/>
</dbReference>
<dbReference type="InterPro" id="IPR000524">
    <property type="entry name" value="Tscrpt_reg_HTH_GntR"/>
</dbReference>
<keyword evidence="6" id="KW-1185">Reference proteome</keyword>
<dbReference type="PANTHER" id="PTHR44846">
    <property type="entry name" value="MANNOSYL-D-GLYCERATE TRANSPORT/METABOLISM SYSTEM REPRESSOR MNGR-RELATED"/>
    <property type="match status" value="1"/>
</dbReference>
<dbReference type="InterPro" id="IPR036388">
    <property type="entry name" value="WH-like_DNA-bd_sf"/>
</dbReference>
<keyword evidence="1" id="KW-0805">Transcription regulation</keyword>
<protein>
    <submittedName>
        <fullName evidence="5">GntR family transcriptional regulator</fullName>
    </submittedName>
</protein>
<evidence type="ECO:0000256" key="3">
    <source>
        <dbReference type="ARBA" id="ARBA00023163"/>
    </source>
</evidence>
<evidence type="ECO:0000256" key="1">
    <source>
        <dbReference type="ARBA" id="ARBA00023015"/>
    </source>
</evidence>
<dbReference type="InterPro" id="IPR050679">
    <property type="entry name" value="Bact_HTH_transcr_reg"/>
</dbReference>
<organism evidence="5 6">
    <name type="scientific">Lederbergia ruris</name>
    <dbReference type="NCBI Taxonomy" id="217495"/>
    <lineage>
        <taxon>Bacteria</taxon>
        <taxon>Bacillati</taxon>
        <taxon>Bacillota</taxon>
        <taxon>Bacilli</taxon>
        <taxon>Bacillales</taxon>
        <taxon>Bacillaceae</taxon>
        <taxon>Lederbergia</taxon>
    </lineage>
</organism>
<evidence type="ECO:0000256" key="2">
    <source>
        <dbReference type="ARBA" id="ARBA00023125"/>
    </source>
</evidence>
<dbReference type="Proteomes" id="UP000679950">
    <property type="component" value="Unassembled WGS sequence"/>
</dbReference>
<accession>A0ABQ4KG56</accession>
<proteinExistence type="predicted"/>
<dbReference type="InterPro" id="IPR036390">
    <property type="entry name" value="WH_DNA-bd_sf"/>
</dbReference>
<gene>
    <name evidence="5" type="ORF">J8TS2_12780</name>
</gene>
<dbReference type="SMART" id="SM00866">
    <property type="entry name" value="UTRA"/>
    <property type="match status" value="1"/>
</dbReference>
<dbReference type="InterPro" id="IPR011663">
    <property type="entry name" value="UTRA"/>
</dbReference>
<dbReference type="RefSeq" id="WP_158321133.1">
    <property type="nucleotide sequence ID" value="NZ_BORB01000008.1"/>
</dbReference>